<proteinExistence type="predicted"/>
<feature type="domain" description="BTB" evidence="1">
    <location>
        <begin position="20"/>
        <end position="89"/>
    </location>
</feature>
<dbReference type="InterPro" id="IPR000210">
    <property type="entry name" value="BTB/POZ_dom"/>
</dbReference>
<organism evidence="2 3">
    <name type="scientific">Tuber magnatum</name>
    <name type="common">white Piedmont truffle</name>
    <dbReference type="NCBI Taxonomy" id="42249"/>
    <lineage>
        <taxon>Eukaryota</taxon>
        <taxon>Fungi</taxon>
        <taxon>Dikarya</taxon>
        <taxon>Ascomycota</taxon>
        <taxon>Pezizomycotina</taxon>
        <taxon>Pezizomycetes</taxon>
        <taxon>Pezizales</taxon>
        <taxon>Tuberaceae</taxon>
        <taxon>Tuber</taxon>
    </lineage>
</organism>
<dbReference type="CDD" id="cd18186">
    <property type="entry name" value="BTB_POZ_ZBTB_KLHL-like"/>
    <property type="match status" value="1"/>
</dbReference>
<keyword evidence="3" id="KW-1185">Reference proteome</keyword>
<dbReference type="OrthoDB" id="6359816at2759"/>
<dbReference type="Gene3D" id="3.30.710.10">
    <property type="entry name" value="Potassium Channel Kv1.1, Chain A"/>
    <property type="match status" value="1"/>
</dbReference>
<evidence type="ECO:0000313" key="2">
    <source>
        <dbReference type="EMBL" id="PWW73752.1"/>
    </source>
</evidence>
<comment type="caution">
    <text evidence="2">The sequence shown here is derived from an EMBL/GenBank/DDBJ whole genome shotgun (WGS) entry which is preliminary data.</text>
</comment>
<dbReference type="SUPFAM" id="SSF54695">
    <property type="entry name" value="POZ domain"/>
    <property type="match status" value="1"/>
</dbReference>
<dbReference type="STRING" id="42249.A0A317SH79"/>
<dbReference type="Proteomes" id="UP000246991">
    <property type="component" value="Unassembled WGS sequence"/>
</dbReference>
<dbReference type="AlphaFoldDB" id="A0A317SH79"/>
<sequence>MSKSEAAKLSSKYKAFMFDGTVLLQVGRAEKIMKMHKNLLARISPELDKHVNNNMRGGIDGIIHFPDEGEVAFTLFAEWAYTGEYTIVDSTPLIRHSDHRGTCTVIKEDPWPSLRMHLELYAFSDKFNIPTLKLLAMSKFSKEIKPVEIKGKADTEGLTWVIAYAYDKLPDSDPIRKFLAQFTAWALTLLRGEDGFIQFTTTQPEFVKELLVNLGGLTTRPVLA</sequence>
<name>A0A317SH79_9PEZI</name>
<protein>
    <recommendedName>
        <fullName evidence="1">BTB domain-containing protein</fullName>
    </recommendedName>
</protein>
<evidence type="ECO:0000313" key="3">
    <source>
        <dbReference type="Proteomes" id="UP000246991"/>
    </source>
</evidence>
<dbReference type="EMBL" id="PYWC01000074">
    <property type="protein sequence ID" value="PWW73752.1"/>
    <property type="molecule type" value="Genomic_DNA"/>
</dbReference>
<dbReference type="InterPro" id="IPR011333">
    <property type="entry name" value="SKP1/BTB/POZ_sf"/>
</dbReference>
<dbReference type="PANTHER" id="PTHR47843:SF2">
    <property type="entry name" value="BTB DOMAIN-CONTAINING PROTEIN"/>
    <property type="match status" value="1"/>
</dbReference>
<dbReference type="PANTHER" id="PTHR47843">
    <property type="entry name" value="BTB DOMAIN-CONTAINING PROTEIN-RELATED"/>
    <property type="match status" value="1"/>
</dbReference>
<evidence type="ECO:0000259" key="1">
    <source>
        <dbReference type="PROSITE" id="PS50097"/>
    </source>
</evidence>
<reference evidence="2 3" key="1">
    <citation type="submission" date="2018-03" db="EMBL/GenBank/DDBJ databases">
        <title>Genomes of Pezizomycetes fungi and the evolution of truffles.</title>
        <authorList>
            <person name="Murat C."/>
            <person name="Payen T."/>
            <person name="Noel B."/>
            <person name="Kuo A."/>
            <person name="Martin F.M."/>
        </authorList>
    </citation>
    <scope>NUCLEOTIDE SEQUENCE [LARGE SCALE GENOMIC DNA]</scope>
    <source>
        <strain evidence="2">091103-1</strain>
    </source>
</reference>
<dbReference type="PROSITE" id="PS50097">
    <property type="entry name" value="BTB"/>
    <property type="match status" value="1"/>
</dbReference>
<gene>
    <name evidence="2" type="ORF">C7212DRAFT_359248</name>
</gene>
<accession>A0A317SH79</accession>